<keyword evidence="2" id="KW-1185">Reference proteome</keyword>
<gene>
    <name evidence="1" type="ORF">MLD38_039063</name>
</gene>
<evidence type="ECO:0000313" key="2">
    <source>
        <dbReference type="Proteomes" id="UP001057402"/>
    </source>
</evidence>
<name>A0ACB9L0W3_9MYRT</name>
<dbReference type="Proteomes" id="UP001057402">
    <property type="component" value="Chromosome 12"/>
</dbReference>
<sequence length="440" mass="50330">MEQVIGDVQKGKQTRRSVNLFCEHSAFLSQKEPTNIDEALADPNWIIAMQEELNQFERNKVLTLVQRPKDRSVVGTKWVFRNKLDESGSVVRNKARLVAKGYSQSKGIDYDETYALVARLEAVRLLLAYACYNYFKLFQMDVKSAFLNGEIKEEVYVDQPPRFEDPKKHDHVYKLDKALYGLKQAPRAWYERLSQFLIEKGYRKGKVDTTLFLKKHGTELLIVQIYVDDIIFGSTNNALCNEFAKLIKGEFEMSMMGELTFFLGLQFSQTSEGTFIHQEKYTKQLLKKYELTNSKHLSTPMITNAIVKKDETGKDADPSLYNSMIGSLLYLTASRPDILFSVCLCARYQSAPKESHLTLGIPTQTLLAAKSIGRVPPELANCLEICSYHGTQRSKLLLHYQQQRQNMLQQQAAVHSFCGCVNNLRTMVSSLTIFQYDVIT</sequence>
<reference evidence="2" key="1">
    <citation type="journal article" date="2023" name="Front. Plant Sci.">
        <title>Chromosomal-level genome assembly of Melastoma candidum provides insights into trichome evolution.</title>
        <authorList>
            <person name="Zhong Y."/>
            <person name="Wu W."/>
            <person name="Sun C."/>
            <person name="Zou P."/>
            <person name="Liu Y."/>
            <person name="Dai S."/>
            <person name="Zhou R."/>
        </authorList>
    </citation>
    <scope>NUCLEOTIDE SEQUENCE [LARGE SCALE GENOMIC DNA]</scope>
</reference>
<organism evidence="1 2">
    <name type="scientific">Melastoma candidum</name>
    <dbReference type="NCBI Taxonomy" id="119954"/>
    <lineage>
        <taxon>Eukaryota</taxon>
        <taxon>Viridiplantae</taxon>
        <taxon>Streptophyta</taxon>
        <taxon>Embryophyta</taxon>
        <taxon>Tracheophyta</taxon>
        <taxon>Spermatophyta</taxon>
        <taxon>Magnoliopsida</taxon>
        <taxon>eudicotyledons</taxon>
        <taxon>Gunneridae</taxon>
        <taxon>Pentapetalae</taxon>
        <taxon>rosids</taxon>
        <taxon>malvids</taxon>
        <taxon>Myrtales</taxon>
        <taxon>Melastomataceae</taxon>
        <taxon>Melastomatoideae</taxon>
        <taxon>Melastomateae</taxon>
        <taxon>Melastoma</taxon>
    </lineage>
</organism>
<evidence type="ECO:0000313" key="1">
    <source>
        <dbReference type="EMBL" id="KAI4303431.1"/>
    </source>
</evidence>
<proteinExistence type="predicted"/>
<protein>
    <submittedName>
        <fullName evidence="1">Uncharacterized protein</fullName>
    </submittedName>
</protein>
<dbReference type="EMBL" id="CM042891">
    <property type="protein sequence ID" value="KAI4303431.1"/>
    <property type="molecule type" value="Genomic_DNA"/>
</dbReference>
<accession>A0ACB9L0W3</accession>
<comment type="caution">
    <text evidence="1">The sequence shown here is derived from an EMBL/GenBank/DDBJ whole genome shotgun (WGS) entry which is preliminary data.</text>
</comment>